<dbReference type="Gene3D" id="3.40.640.10">
    <property type="entry name" value="Type I PLP-dependent aspartate aminotransferase-like (Major domain)"/>
    <property type="match status" value="1"/>
</dbReference>
<evidence type="ECO:0000256" key="4">
    <source>
        <dbReference type="ARBA" id="ARBA00022898"/>
    </source>
</evidence>
<dbReference type="PANTHER" id="PTHR43586:SF4">
    <property type="entry name" value="ISOPENICILLIN N EPIMERASE"/>
    <property type="match status" value="1"/>
</dbReference>
<dbReference type="GO" id="GO:0008483">
    <property type="term" value="F:transaminase activity"/>
    <property type="evidence" value="ECO:0007669"/>
    <property type="project" value="UniProtKB-KW"/>
</dbReference>
<reference evidence="7" key="1">
    <citation type="submission" date="2020-10" db="EMBL/GenBank/DDBJ databases">
        <authorList>
            <person name="Gilroy R."/>
        </authorList>
    </citation>
    <scope>NUCLEOTIDE SEQUENCE</scope>
    <source>
        <strain evidence="7">ChiHcec3-6078</strain>
    </source>
</reference>
<sequence>MIYLDNSATSFPKPPEVLAAFMDAAGNYCANPGRSSHFMAARTAQEIFKTRLAAAALFNIEDPGRIIFTKNCTEAVNMALGGILKRGDHVITSSMEHNSVMRPLRRLRENGVEVTVIRCDRRGRLPLLDMAAAVRSSTRMIVLTAASNVTGTKMPLREAGRIAASRGIIFMVDAAQGAGHMELDVKRDHIDIMAAPGHKGLLGPQGTGFLYVGEGIDMKPLLAGGTGSRSKELSQPGDFPDGYEAGTLNGPGIIALGAAMRFIMRKGVREIEREERSLTEELREGLESIEGVELYGPPSAAETTAVVAANIRGVDCEEASRILNDRFAIGVRGGFHCSGLAHITIGTESRGAVRFSPGIYTSQEDIEKAVEAVREIASLKSKGLWK</sequence>
<dbReference type="InterPro" id="IPR016454">
    <property type="entry name" value="Cysteine_dSase"/>
</dbReference>
<evidence type="ECO:0000313" key="8">
    <source>
        <dbReference type="Proteomes" id="UP000824090"/>
    </source>
</evidence>
<dbReference type="InterPro" id="IPR010969">
    <property type="entry name" value="Cys_dSase-rel_unknwn_funct"/>
</dbReference>
<organism evidence="7 8">
    <name type="scientific">Candidatus Allocopromorpha excrementigallinarum</name>
    <dbReference type="NCBI Taxonomy" id="2840742"/>
    <lineage>
        <taxon>Bacteria</taxon>
        <taxon>Bacillati</taxon>
        <taxon>Bacillota</taxon>
        <taxon>Clostridia</taxon>
        <taxon>Eubacteriales</taxon>
        <taxon>Eubacteriaceae</taxon>
        <taxon>Eubacteriaceae incertae sedis</taxon>
        <taxon>Candidatus Allocopromorpha</taxon>
    </lineage>
</organism>
<dbReference type="InterPro" id="IPR015424">
    <property type="entry name" value="PyrdxlP-dep_Trfase"/>
</dbReference>
<gene>
    <name evidence="7" type="ORF">IAC50_09640</name>
</gene>
<dbReference type="SUPFAM" id="SSF53383">
    <property type="entry name" value="PLP-dependent transferases"/>
    <property type="match status" value="1"/>
</dbReference>
<name>A0A9D1I2T7_9FIRM</name>
<evidence type="ECO:0000259" key="6">
    <source>
        <dbReference type="Pfam" id="PF00266"/>
    </source>
</evidence>
<dbReference type="InterPro" id="IPR015422">
    <property type="entry name" value="PyrdxlP-dep_Trfase_small"/>
</dbReference>
<accession>A0A9D1I2T7</accession>
<evidence type="ECO:0000256" key="3">
    <source>
        <dbReference type="ARBA" id="ARBA00012239"/>
    </source>
</evidence>
<comment type="catalytic activity">
    <reaction evidence="5">
        <text>(sulfur carrier)-H + L-cysteine = (sulfur carrier)-SH + L-alanine</text>
        <dbReference type="Rhea" id="RHEA:43892"/>
        <dbReference type="Rhea" id="RHEA-COMP:14737"/>
        <dbReference type="Rhea" id="RHEA-COMP:14739"/>
        <dbReference type="ChEBI" id="CHEBI:29917"/>
        <dbReference type="ChEBI" id="CHEBI:35235"/>
        <dbReference type="ChEBI" id="CHEBI:57972"/>
        <dbReference type="ChEBI" id="CHEBI:64428"/>
        <dbReference type="EC" id="2.8.1.7"/>
    </reaction>
</comment>
<keyword evidence="4" id="KW-0663">Pyridoxal phosphate</keyword>
<keyword evidence="7" id="KW-0032">Aminotransferase</keyword>
<dbReference type="PANTHER" id="PTHR43586">
    <property type="entry name" value="CYSTEINE DESULFURASE"/>
    <property type="match status" value="1"/>
</dbReference>
<dbReference type="AlphaFoldDB" id="A0A9D1I2T7"/>
<comment type="similarity">
    <text evidence="2">Belongs to the class-V pyridoxal-phosphate-dependent aminotransferase family. Csd subfamily.</text>
</comment>
<evidence type="ECO:0000256" key="1">
    <source>
        <dbReference type="ARBA" id="ARBA00001933"/>
    </source>
</evidence>
<proteinExistence type="inferred from homology"/>
<feature type="domain" description="Aminotransferase class V" evidence="6">
    <location>
        <begin position="2"/>
        <end position="368"/>
    </location>
</feature>
<comment type="caution">
    <text evidence="7">The sequence shown here is derived from an EMBL/GenBank/DDBJ whole genome shotgun (WGS) entry which is preliminary data.</text>
</comment>
<protein>
    <recommendedName>
        <fullName evidence="3">cysteine desulfurase</fullName>
        <ecNumber evidence="3">2.8.1.7</ecNumber>
    </recommendedName>
</protein>
<dbReference type="Pfam" id="PF00266">
    <property type="entry name" value="Aminotran_5"/>
    <property type="match status" value="1"/>
</dbReference>
<dbReference type="EMBL" id="DVMP01000166">
    <property type="protein sequence ID" value="HIU26742.1"/>
    <property type="molecule type" value="Genomic_DNA"/>
</dbReference>
<evidence type="ECO:0000313" key="7">
    <source>
        <dbReference type="EMBL" id="HIU26742.1"/>
    </source>
</evidence>
<dbReference type="Gene3D" id="3.90.1150.10">
    <property type="entry name" value="Aspartate Aminotransferase, domain 1"/>
    <property type="match status" value="1"/>
</dbReference>
<evidence type="ECO:0000256" key="2">
    <source>
        <dbReference type="ARBA" id="ARBA00010447"/>
    </source>
</evidence>
<dbReference type="NCBIfam" id="TIGR01977">
    <property type="entry name" value="am_tr_V_EF2568"/>
    <property type="match status" value="1"/>
</dbReference>
<dbReference type="PIRSF" id="PIRSF005572">
    <property type="entry name" value="NifS"/>
    <property type="match status" value="1"/>
</dbReference>
<dbReference type="EC" id="2.8.1.7" evidence="3"/>
<dbReference type="InterPro" id="IPR015421">
    <property type="entry name" value="PyrdxlP-dep_Trfase_major"/>
</dbReference>
<dbReference type="GO" id="GO:0031071">
    <property type="term" value="F:cysteine desulfurase activity"/>
    <property type="evidence" value="ECO:0007669"/>
    <property type="project" value="UniProtKB-EC"/>
</dbReference>
<keyword evidence="7" id="KW-0808">Transferase</keyword>
<comment type="cofactor">
    <cofactor evidence="1">
        <name>pyridoxal 5'-phosphate</name>
        <dbReference type="ChEBI" id="CHEBI:597326"/>
    </cofactor>
</comment>
<dbReference type="InterPro" id="IPR000192">
    <property type="entry name" value="Aminotrans_V_dom"/>
</dbReference>
<reference evidence="7" key="2">
    <citation type="journal article" date="2021" name="PeerJ">
        <title>Extensive microbial diversity within the chicken gut microbiome revealed by metagenomics and culture.</title>
        <authorList>
            <person name="Gilroy R."/>
            <person name="Ravi A."/>
            <person name="Getino M."/>
            <person name="Pursley I."/>
            <person name="Horton D.L."/>
            <person name="Alikhan N.F."/>
            <person name="Baker D."/>
            <person name="Gharbi K."/>
            <person name="Hall N."/>
            <person name="Watson M."/>
            <person name="Adriaenssens E.M."/>
            <person name="Foster-Nyarko E."/>
            <person name="Jarju S."/>
            <person name="Secka A."/>
            <person name="Antonio M."/>
            <person name="Oren A."/>
            <person name="Chaudhuri R.R."/>
            <person name="La Ragione R."/>
            <person name="Hildebrand F."/>
            <person name="Pallen M.J."/>
        </authorList>
    </citation>
    <scope>NUCLEOTIDE SEQUENCE</scope>
    <source>
        <strain evidence="7">ChiHcec3-6078</strain>
    </source>
</reference>
<evidence type="ECO:0000256" key="5">
    <source>
        <dbReference type="ARBA" id="ARBA00050776"/>
    </source>
</evidence>
<dbReference type="Proteomes" id="UP000824090">
    <property type="component" value="Unassembled WGS sequence"/>
</dbReference>